<dbReference type="Proteomes" id="UP000823910">
    <property type="component" value="Unassembled WGS sequence"/>
</dbReference>
<dbReference type="Pfam" id="PF01979">
    <property type="entry name" value="Amidohydro_1"/>
    <property type="match status" value="1"/>
</dbReference>
<proteinExistence type="predicted"/>
<accession>A0A9D2MZR0</accession>
<name>A0A9D2MZR0_9FIRM</name>
<dbReference type="SUPFAM" id="SSF51556">
    <property type="entry name" value="Metallo-dependent hydrolases"/>
    <property type="match status" value="1"/>
</dbReference>
<dbReference type="PANTHER" id="PTHR43794:SF11">
    <property type="entry name" value="AMIDOHYDROLASE-RELATED DOMAIN-CONTAINING PROTEIN"/>
    <property type="match status" value="1"/>
</dbReference>
<dbReference type="CDD" id="cd01298">
    <property type="entry name" value="ATZ_TRZ_like"/>
    <property type="match status" value="1"/>
</dbReference>
<evidence type="ECO:0000313" key="3">
    <source>
        <dbReference type="EMBL" id="HJC06318.1"/>
    </source>
</evidence>
<organism evidence="3 4">
    <name type="scientific">Candidatus Enterocloster excrementipullorum</name>
    <dbReference type="NCBI Taxonomy" id="2838559"/>
    <lineage>
        <taxon>Bacteria</taxon>
        <taxon>Bacillati</taxon>
        <taxon>Bacillota</taxon>
        <taxon>Clostridia</taxon>
        <taxon>Lachnospirales</taxon>
        <taxon>Lachnospiraceae</taxon>
        <taxon>Enterocloster</taxon>
    </lineage>
</organism>
<evidence type="ECO:0000313" key="4">
    <source>
        <dbReference type="Proteomes" id="UP000823910"/>
    </source>
</evidence>
<dbReference type="Gene3D" id="3.20.20.140">
    <property type="entry name" value="Metal-dependent hydrolases"/>
    <property type="match status" value="1"/>
</dbReference>
<dbReference type="InterPro" id="IPR032466">
    <property type="entry name" value="Metal_Hydrolase"/>
</dbReference>
<reference evidence="3" key="2">
    <citation type="submission" date="2021-04" db="EMBL/GenBank/DDBJ databases">
        <authorList>
            <person name="Gilroy R."/>
        </authorList>
    </citation>
    <scope>NUCLEOTIDE SEQUENCE</scope>
    <source>
        <strain evidence="3">CHK180-15479</strain>
    </source>
</reference>
<evidence type="ECO:0000259" key="2">
    <source>
        <dbReference type="Pfam" id="PF01979"/>
    </source>
</evidence>
<gene>
    <name evidence="3" type="ORF">H9704_09215</name>
</gene>
<protein>
    <submittedName>
        <fullName evidence="3">Amidohydrolase</fullName>
    </submittedName>
</protein>
<sequence length="438" mass="48524">MRTVIEHAWILTMDPENTCYKDGYIIIEDSKILKTGEGESPLQGDRCIDAGGAILMPGMVNVHSHVPMIPFRTMGDDCQDRLRRFLFPLEEMAVTPTLVYWGSLYGIAEMLLSGITTFLDMYYFEDQVAQACEKAGIRGVLGETMIGQKTCDSPVPYGGLAYGEEFIQKWQGHPLVTPMVSPHATNTSEPVYLQKAFDMAETYDTPFTLHASEMDYEMTHFADKYHMTPTAFLDSLGTLSRRTLLAHCIHMTPEDLDLVAARGAAVAHCIGSNTKAGKGVAPVKGMVERGIPVGLGTDGPSSGNTLSMFTQFRLFASFHKTVNHDRSLFTARDIVRLGTLEGARALGMESRIGSIEPGKEADLVMVERDSVNMFPCYNPYSALVYSAERSNVSRVWVAGQELVKDGALTRLNLGEIRRRLWENMGDFIEKSQEFSAII</sequence>
<evidence type="ECO:0000256" key="1">
    <source>
        <dbReference type="ARBA" id="ARBA00022801"/>
    </source>
</evidence>
<dbReference type="InterPro" id="IPR006680">
    <property type="entry name" value="Amidohydro-rel"/>
</dbReference>
<dbReference type="InterPro" id="IPR011059">
    <property type="entry name" value="Metal-dep_hydrolase_composite"/>
</dbReference>
<comment type="caution">
    <text evidence="3">The sequence shown here is derived from an EMBL/GenBank/DDBJ whole genome shotgun (WGS) entry which is preliminary data.</text>
</comment>
<dbReference type="Gene3D" id="2.30.40.10">
    <property type="entry name" value="Urease, subunit C, domain 1"/>
    <property type="match status" value="1"/>
</dbReference>
<reference evidence="3" key="1">
    <citation type="journal article" date="2021" name="PeerJ">
        <title>Extensive microbial diversity within the chicken gut microbiome revealed by metagenomics and culture.</title>
        <authorList>
            <person name="Gilroy R."/>
            <person name="Ravi A."/>
            <person name="Getino M."/>
            <person name="Pursley I."/>
            <person name="Horton D.L."/>
            <person name="Alikhan N.F."/>
            <person name="Baker D."/>
            <person name="Gharbi K."/>
            <person name="Hall N."/>
            <person name="Watson M."/>
            <person name="Adriaenssens E.M."/>
            <person name="Foster-Nyarko E."/>
            <person name="Jarju S."/>
            <person name="Secka A."/>
            <person name="Antonio M."/>
            <person name="Oren A."/>
            <person name="Chaudhuri R.R."/>
            <person name="La Ragione R."/>
            <person name="Hildebrand F."/>
            <person name="Pallen M.J."/>
        </authorList>
    </citation>
    <scope>NUCLEOTIDE SEQUENCE</scope>
    <source>
        <strain evidence="3">CHK180-15479</strain>
    </source>
</reference>
<dbReference type="InterPro" id="IPR050287">
    <property type="entry name" value="MTA/SAH_deaminase"/>
</dbReference>
<dbReference type="AlphaFoldDB" id="A0A9D2MZR0"/>
<feature type="domain" description="Amidohydrolase-related" evidence="2">
    <location>
        <begin position="54"/>
        <end position="401"/>
    </location>
</feature>
<dbReference type="SUPFAM" id="SSF51338">
    <property type="entry name" value="Composite domain of metallo-dependent hydrolases"/>
    <property type="match status" value="1"/>
</dbReference>
<dbReference type="GO" id="GO:0016810">
    <property type="term" value="F:hydrolase activity, acting on carbon-nitrogen (but not peptide) bonds"/>
    <property type="evidence" value="ECO:0007669"/>
    <property type="project" value="InterPro"/>
</dbReference>
<dbReference type="PANTHER" id="PTHR43794">
    <property type="entry name" value="AMINOHYDROLASE SSNA-RELATED"/>
    <property type="match status" value="1"/>
</dbReference>
<dbReference type="EMBL" id="DWWT01000043">
    <property type="protein sequence ID" value="HJC06318.1"/>
    <property type="molecule type" value="Genomic_DNA"/>
</dbReference>
<keyword evidence="1" id="KW-0378">Hydrolase</keyword>